<keyword evidence="4" id="KW-1185">Reference proteome</keyword>
<feature type="domain" description="Purine catabolism PurC-like" evidence="1">
    <location>
        <begin position="36"/>
        <end position="156"/>
    </location>
</feature>
<dbReference type="Pfam" id="PF07905">
    <property type="entry name" value="PucR"/>
    <property type="match status" value="1"/>
</dbReference>
<dbReference type="EMBL" id="JACHFV010000005">
    <property type="protein sequence ID" value="MBB5294957.1"/>
    <property type="molecule type" value="Genomic_DNA"/>
</dbReference>
<dbReference type="InterPro" id="IPR025736">
    <property type="entry name" value="PucR_C-HTH_dom"/>
</dbReference>
<dbReference type="Pfam" id="PF13556">
    <property type="entry name" value="HTH_30"/>
    <property type="match status" value="1"/>
</dbReference>
<proteinExistence type="predicted"/>
<dbReference type="PANTHER" id="PTHR33744">
    <property type="entry name" value="CARBOHYDRATE DIACID REGULATOR"/>
    <property type="match status" value="1"/>
</dbReference>
<dbReference type="PANTHER" id="PTHR33744:SF1">
    <property type="entry name" value="DNA-BINDING TRANSCRIPTIONAL ACTIVATOR ADER"/>
    <property type="match status" value="1"/>
</dbReference>
<gene>
    <name evidence="3" type="ORF">HNQ10_001778</name>
</gene>
<dbReference type="Proteomes" id="UP000536909">
    <property type="component" value="Unassembled WGS sequence"/>
</dbReference>
<evidence type="ECO:0000313" key="4">
    <source>
        <dbReference type="Proteomes" id="UP000536909"/>
    </source>
</evidence>
<evidence type="ECO:0000259" key="1">
    <source>
        <dbReference type="Pfam" id="PF07905"/>
    </source>
</evidence>
<dbReference type="RefSeq" id="WP_241687192.1">
    <property type="nucleotide sequence ID" value="NZ_BSUI01000017.1"/>
</dbReference>
<dbReference type="InterPro" id="IPR042070">
    <property type="entry name" value="PucR_C-HTH_sf"/>
</dbReference>
<dbReference type="SUPFAM" id="SSF46689">
    <property type="entry name" value="Homeodomain-like"/>
    <property type="match status" value="1"/>
</dbReference>
<feature type="domain" description="PucR C-terminal helix-turn-helix" evidence="2">
    <location>
        <begin position="203"/>
        <end position="259"/>
    </location>
</feature>
<dbReference type="InterPro" id="IPR051448">
    <property type="entry name" value="CdaR-like_regulators"/>
</dbReference>
<reference evidence="3 4" key="1">
    <citation type="submission" date="2020-08" db="EMBL/GenBank/DDBJ databases">
        <title>Genomic Encyclopedia of Type Strains, Phase IV (KMG-IV): sequencing the most valuable type-strain genomes for metagenomic binning, comparative biology and taxonomic classification.</title>
        <authorList>
            <person name="Goeker M."/>
        </authorList>
    </citation>
    <scope>NUCLEOTIDE SEQUENCE [LARGE SCALE GENOMIC DNA]</scope>
    <source>
        <strain evidence="3 4">DSM 105434</strain>
    </source>
</reference>
<evidence type="ECO:0000313" key="3">
    <source>
        <dbReference type="EMBL" id="MBB5294957.1"/>
    </source>
</evidence>
<name>A0ABR6MVH7_9DEIO</name>
<comment type="caution">
    <text evidence="3">The sequence shown here is derived from an EMBL/GenBank/DDBJ whole genome shotgun (WGS) entry which is preliminary data.</text>
</comment>
<dbReference type="InterPro" id="IPR009057">
    <property type="entry name" value="Homeodomain-like_sf"/>
</dbReference>
<organism evidence="3 4">
    <name type="scientific">Deinococcus metallilatus</name>
    <dbReference type="NCBI Taxonomy" id="1211322"/>
    <lineage>
        <taxon>Bacteria</taxon>
        <taxon>Thermotogati</taxon>
        <taxon>Deinococcota</taxon>
        <taxon>Deinococci</taxon>
        <taxon>Deinococcales</taxon>
        <taxon>Deinococcaceae</taxon>
        <taxon>Deinococcus</taxon>
    </lineage>
</organism>
<sequence>MRDQPERLSAHHPGAAPVLSCHTPHPVPLMQTTLHDLLALPAFAEIEVACGRAQLGQPVTWVHISELPDAARFLTGGELLLSTGLPLLTMTESAQETYLHSLAQGGAVGLLLELVRNVQEVPPALLAAARQLDCPLLVARREVSFEQLTKAAHARILAPVTAPAEPSLEPLWLALAETGRGADFVTAHLGPLLSLPLRPRATLLSTLDTLLTVNFNVAEAARRLGVRRQTVYYRMEQLRVMLGELEDARRQLGLRLALELLRTTETSAPP</sequence>
<dbReference type="Gene3D" id="1.10.10.2840">
    <property type="entry name" value="PucR C-terminal helix-turn-helix domain"/>
    <property type="match status" value="1"/>
</dbReference>
<dbReference type="InterPro" id="IPR012914">
    <property type="entry name" value="PucR_dom"/>
</dbReference>
<accession>A0ABR6MVH7</accession>
<protein>
    <submittedName>
        <fullName evidence="3">Purine catabolism regulator</fullName>
    </submittedName>
</protein>
<evidence type="ECO:0000259" key="2">
    <source>
        <dbReference type="Pfam" id="PF13556"/>
    </source>
</evidence>